<dbReference type="InterPro" id="IPR029069">
    <property type="entry name" value="HotDog_dom_sf"/>
</dbReference>
<proteinExistence type="predicted"/>
<dbReference type="SUPFAM" id="SSF54637">
    <property type="entry name" value="Thioesterase/thiol ester dehydrase-isomerase"/>
    <property type="match status" value="1"/>
</dbReference>
<accession>A0A6J6U223</accession>
<dbReference type="EMBL" id="CAEZXA010000049">
    <property type="protein sequence ID" value="CAB4674096.1"/>
    <property type="molecule type" value="Genomic_DNA"/>
</dbReference>
<dbReference type="GO" id="GO:0061522">
    <property type="term" value="F:1,4-dihydroxy-2-naphthoyl-CoA thioesterase activity"/>
    <property type="evidence" value="ECO:0007669"/>
    <property type="project" value="TreeGrafter"/>
</dbReference>
<dbReference type="Gene3D" id="3.10.129.10">
    <property type="entry name" value="Hotdog Thioesterase"/>
    <property type="match status" value="1"/>
</dbReference>
<name>A0A6J6U223_9ZZZZ</name>
<gene>
    <name evidence="4" type="ORF">UFOPK2334_00708</name>
    <name evidence="5" type="ORF">UFOPK2870_00122</name>
    <name evidence="3" type="ORF">UFOPK4179_00113</name>
    <name evidence="6" type="ORF">UFOPK4293_00151</name>
</gene>
<evidence type="ECO:0000259" key="2">
    <source>
        <dbReference type="Pfam" id="PF03061"/>
    </source>
</evidence>
<dbReference type="EMBL" id="CAFBQH010000005">
    <property type="protein sequence ID" value="CAB5044675.1"/>
    <property type="molecule type" value="Genomic_DNA"/>
</dbReference>
<dbReference type="PANTHER" id="PTHR43240">
    <property type="entry name" value="1,4-DIHYDROXY-2-NAPHTHOYL-COA THIOESTERASE 1"/>
    <property type="match status" value="1"/>
</dbReference>
<organism evidence="5">
    <name type="scientific">freshwater metagenome</name>
    <dbReference type="NCBI Taxonomy" id="449393"/>
    <lineage>
        <taxon>unclassified sequences</taxon>
        <taxon>metagenomes</taxon>
        <taxon>ecological metagenomes</taxon>
    </lineage>
</organism>
<dbReference type="AlphaFoldDB" id="A0A6J6U223"/>
<dbReference type="EMBL" id="CAEZZL010000003">
    <property type="protein sequence ID" value="CAB4752449.1"/>
    <property type="molecule type" value="Genomic_DNA"/>
</dbReference>
<sequence length="143" mass="15257">MKTEAQFRAHLETVSLPPFFQFMGVVITEFGNGVCRGELPIRRPDFDGPPGFIHAGVIVSLADSCAGAGCEANLPDGATGFTTIELKTNLLSSAGEGTLVCAATASHMGRTTQVWDAEVTHKESGRTLALFRCTQMILYPKVP</sequence>
<evidence type="ECO:0000313" key="3">
    <source>
        <dbReference type="EMBL" id="CAB4367332.1"/>
    </source>
</evidence>
<reference evidence="5" key="1">
    <citation type="submission" date="2020-05" db="EMBL/GenBank/DDBJ databases">
        <authorList>
            <person name="Chiriac C."/>
            <person name="Salcher M."/>
            <person name="Ghai R."/>
            <person name="Kavagutti S V."/>
        </authorList>
    </citation>
    <scope>NUCLEOTIDE SEQUENCE</scope>
</reference>
<evidence type="ECO:0000313" key="4">
    <source>
        <dbReference type="EMBL" id="CAB4674096.1"/>
    </source>
</evidence>
<dbReference type="EMBL" id="CAETWZ010000005">
    <property type="protein sequence ID" value="CAB4367332.1"/>
    <property type="molecule type" value="Genomic_DNA"/>
</dbReference>
<dbReference type="CDD" id="cd03443">
    <property type="entry name" value="PaaI_thioesterase"/>
    <property type="match status" value="1"/>
</dbReference>
<protein>
    <submittedName>
        <fullName evidence="5">Unannotated protein</fullName>
    </submittedName>
</protein>
<keyword evidence="1" id="KW-0378">Hydrolase</keyword>
<dbReference type="InterPro" id="IPR006683">
    <property type="entry name" value="Thioestr_dom"/>
</dbReference>
<dbReference type="PANTHER" id="PTHR43240:SF8">
    <property type="entry name" value="PHENYLACETIC ACID DEGRADATION-RELATED PROTEIN"/>
    <property type="match status" value="1"/>
</dbReference>
<feature type="domain" description="Thioesterase" evidence="2">
    <location>
        <begin position="51"/>
        <end position="125"/>
    </location>
</feature>
<evidence type="ECO:0000256" key="1">
    <source>
        <dbReference type="ARBA" id="ARBA00022801"/>
    </source>
</evidence>
<evidence type="ECO:0000313" key="6">
    <source>
        <dbReference type="EMBL" id="CAB5044675.1"/>
    </source>
</evidence>
<evidence type="ECO:0000313" key="5">
    <source>
        <dbReference type="EMBL" id="CAB4752449.1"/>
    </source>
</evidence>
<dbReference type="Pfam" id="PF03061">
    <property type="entry name" value="4HBT"/>
    <property type="match status" value="1"/>
</dbReference>
<dbReference type="NCBIfam" id="TIGR00369">
    <property type="entry name" value="unchar_dom_1"/>
    <property type="match status" value="1"/>
</dbReference>
<dbReference type="InterPro" id="IPR003736">
    <property type="entry name" value="PAAI_dom"/>
</dbReference>
<dbReference type="GO" id="GO:0005829">
    <property type="term" value="C:cytosol"/>
    <property type="evidence" value="ECO:0007669"/>
    <property type="project" value="TreeGrafter"/>
</dbReference>